<reference evidence="4" key="2">
    <citation type="submission" date="2025-09" db="UniProtKB">
        <authorList>
            <consortium name="Ensembl"/>
        </authorList>
    </citation>
    <scope>IDENTIFICATION</scope>
</reference>
<dbReference type="InParanoid" id="A0A7N8XSC2"/>
<dbReference type="Pfam" id="PF00100">
    <property type="entry name" value="Zona_pellucida"/>
    <property type="match status" value="1"/>
</dbReference>
<dbReference type="GO" id="GO:0032190">
    <property type="term" value="F:acrosin binding"/>
    <property type="evidence" value="ECO:0007669"/>
    <property type="project" value="TreeGrafter"/>
</dbReference>
<dbReference type="PANTHER" id="PTHR11576:SF3">
    <property type="entry name" value="SI:CH211-14A17.6-RELATED"/>
    <property type="match status" value="1"/>
</dbReference>
<keyword evidence="2" id="KW-0472">Membrane</keyword>
<dbReference type="Proteomes" id="UP000261640">
    <property type="component" value="Unplaced"/>
</dbReference>
<keyword evidence="2" id="KW-0812">Transmembrane</keyword>
<accession>A0A7N8XSC2</accession>
<dbReference type="Gene3D" id="2.60.40.3210">
    <property type="entry name" value="Zona pellucida, ZP-N domain"/>
    <property type="match status" value="1"/>
</dbReference>
<keyword evidence="1" id="KW-1015">Disulfide bond</keyword>
<sequence>RGGQSAKHQKIMKKPNQKTEVLNSLFADIQVVCANKSVSITWEISADLVPYAARLFLGSCMPSHLNLLPSGKGEVQFNYGFENCNFLSLQIKGKQMSYQNEITFRPYPKSKPAAFVYPIKCVYRSPANLNNQFLNPGSVSEGRGSLVFHMALLNEQLTGLATTNVIPLGSFMPIWAQVEQKSHQPLLLLMEECVAAHTPQLHSGSWVYPIINNKGCLLESKQGNSIFLPRYHSSALILYLQSFRLGHEGEVYIHCKLTAWDPDVLDESNKVCHYVKETERWSLLDDPFQSSICNCCDSTCKSRSKRQAEQGSLYFTTRMFFYFYIYTYIYIYIKNLFSLSYWVFHCFVTNPSLESRGLRHNFVLGPLIVVEPDSPAK</sequence>
<dbReference type="GO" id="GO:2000344">
    <property type="term" value="P:positive regulation of acrosome reaction"/>
    <property type="evidence" value="ECO:0007669"/>
    <property type="project" value="TreeGrafter"/>
</dbReference>
<evidence type="ECO:0000256" key="2">
    <source>
        <dbReference type="SAM" id="Phobius"/>
    </source>
</evidence>
<organism evidence="4 5">
    <name type="scientific">Mastacembelus armatus</name>
    <name type="common">zig-zag eel</name>
    <dbReference type="NCBI Taxonomy" id="205130"/>
    <lineage>
        <taxon>Eukaryota</taxon>
        <taxon>Metazoa</taxon>
        <taxon>Chordata</taxon>
        <taxon>Craniata</taxon>
        <taxon>Vertebrata</taxon>
        <taxon>Euteleostomi</taxon>
        <taxon>Actinopterygii</taxon>
        <taxon>Neopterygii</taxon>
        <taxon>Teleostei</taxon>
        <taxon>Neoteleostei</taxon>
        <taxon>Acanthomorphata</taxon>
        <taxon>Anabantaria</taxon>
        <taxon>Synbranchiformes</taxon>
        <taxon>Mastacembelidae</taxon>
        <taxon>Mastacembelus</taxon>
    </lineage>
</organism>
<dbReference type="GO" id="GO:0035803">
    <property type="term" value="P:egg coat formation"/>
    <property type="evidence" value="ECO:0007669"/>
    <property type="project" value="TreeGrafter"/>
</dbReference>
<dbReference type="Ensembl" id="ENSMAMT00000053952.1">
    <property type="protein sequence ID" value="ENSMAMP00000054381.1"/>
    <property type="gene ID" value="ENSMAMG00000027500.1"/>
</dbReference>
<keyword evidence="5" id="KW-1185">Reference proteome</keyword>
<keyword evidence="2" id="KW-1133">Transmembrane helix</keyword>
<dbReference type="InterPro" id="IPR055355">
    <property type="entry name" value="ZP-C"/>
</dbReference>
<dbReference type="AlphaFoldDB" id="A0A7N8XSC2"/>
<dbReference type="InterPro" id="IPR001507">
    <property type="entry name" value="ZP_dom"/>
</dbReference>
<dbReference type="PANTHER" id="PTHR11576">
    <property type="entry name" value="ZONA PELLUCIDA SPERM-BINDING PROTEIN 3"/>
    <property type="match status" value="1"/>
</dbReference>
<feature type="domain" description="ZP" evidence="3">
    <location>
        <begin position="32"/>
        <end position="279"/>
    </location>
</feature>
<evidence type="ECO:0000256" key="1">
    <source>
        <dbReference type="ARBA" id="ARBA00023157"/>
    </source>
</evidence>
<evidence type="ECO:0000259" key="3">
    <source>
        <dbReference type="PROSITE" id="PS51034"/>
    </source>
</evidence>
<evidence type="ECO:0000313" key="4">
    <source>
        <dbReference type="Ensembl" id="ENSMAMP00000054381.1"/>
    </source>
</evidence>
<evidence type="ECO:0000313" key="5">
    <source>
        <dbReference type="Proteomes" id="UP000261640"/>
    </source>
</evidence>
<dbReference type="GeneTree" id="ENSGT01030000234567"/>
<feature type="transmembrane region" description="Helical" evidence="2">
    <location>
        <begin position="313"/>
        <end position="333"/>
    </location>
</feature>
<dbReference type="PROSITE" id="PS51034">
    <property type="entry name" value="ZP_2"/>
    <property type="match status" value="1"/>
</dbReference>
<reference evidence="4" key="1">
    <citation type="submission" date="2025-08" db="UniProtKB">
        <authorList>
            <consortium name="Ensembl"/>
        </authorList>
    </citation>
    <scope>IDENTIFICATION</scope>
</reference>
<dbReference type="FunFam" id="2.60.40.4100:FF:000002">
    <property type="entry name" value="Zona pellucida sperm-binding protein 3"/>
    <property type="match status" value="1"/>
</dbReference>
<dbReference type="SMART" id="SM00241">
    <property type="entry name" value="ZP"/>
    <property type="match status" value="1"/>
</dbReference>
<dbReference type="GO" id="GO:0031012">
    <property type="term" value="C:extracellular matrix"/>
    <property type="evidence" value="ECO:0007669"/>
    <property type="project" value="TreeGrafter"/>
</dbReference>
<dbReference type="Gene3D" id="2.60.40.4100">
    <property type="entry name" value="Zona pellucida, ZP-C domain"/>
    <property type="match status" value="1"/>
</dbReference>
<protein>
    <submittedName>
        <fullName evidence="4">Zona pellucida glycoprotein 3f, tandem duplicate 2</fullName>
    </submittedName>
</protein>
<proteinExistence type="predicted"/>
<name>A0A7N8XSC2_9TELE</name>
<dbReference type="GO" id="GO:0007339">
    <property type="term" value="P:binding of sperm to zona pellucida"/>
    <property type="evidence" value="ECO:0007669"/>
    <property type="project" value="TreeGrafter"/>
</dbReference>
<dbReference type="InterPro" id="IPR042235">
    <property type="entry name" value="ZP-C_dom"/>
</dbReference>